<dbReference type="AlphaFoldDB" id="A0A0D1CR63"/>
<keyword evidence="2" id="KW-1185">Reference proteome</keyword>
<evidence type="ECO:0000313" key="2">
    <source>
        <dbReference type="Proteomes" id="UP000032232"/>
    </source>
</evidence>
<sequence>MTFEDYAQLTPKQRLEIGVASLLPALVAVEASEIRLSEADDVGQTDELADDMAATAAG</sequence>
<comment type="caution">
    <text evidence="1">The sequence shown here is derived from an EMBL/GenBank/DDBJ whole genome shotgun (WGS) entry which is preliminary data.</text>
</comment>
<evidence type="ECO:0000313" key="1">
    <source>
        <dbReference type="EMBL" id="KIT17262.1"/>
    </source>
</evidence>
<protein>
    <submittedName>
        <fullName evidence="1">Uncharacterized protein</fullName>
    </submittedName>
</protein>
<gene>
    <name evidence="1" type="ORF">jaqu_09930</name>
</gene>
<dbReference type="Proteomes" id="UP000032232">
    <property type="component" value="Unassembled WGS sequence"/>
</dbReference>
<accession>A0A0D1CR63</accession>
<proteinExistence type="predicted"/>
<dbReference type="EMBL" id="JYFE01000020">
    <property type="protein sequence ID" value="KIT17262.1"/>
    <property type="molecule type" value="Genomic_DNA"/>
</dbReference>
<name>A0A0D1CR63_9RHOB</name>
<organism evidence="1 2">
    <name type="scientific">Jannaschia aquimarina</name>
    <dbReference type="NCBI Taxonomy" id="935700"/>
    <lineage>
        <taxon>Bacteria</taxon>
        <taxon>Pseudomonadati</taxon>
        <taxon>Pseudomonadota</taxon>
        <taxon>Alphaproteobacteria</taxon>
        <taxon>Rhodobacterales</taxon>
        <taxon>Roseobacteraceae</taxon>
        <taxon>Jannaschia</taxon>
    </lineage>
</organism>
<dbReference type="RefSeq" id="WP_161793827.1">
    <property type="nucleotide sequence ID" value="NZ_FZPF01000007.1"/>
</dbReference>
<dbReference type="PATRIC" id="fig|935700.4.peg.1037"/>
<reference evidence="1 2" key="1">
    <citation type="submission" date="2015-02" db="EMBL/GenBank/DDBJ databases">
        <title>Genome Sequence of Jannaschia aquimarina DSM28248, a member of the Roseobacter clade.</title>
        <authorList>
            <person name="Voget S."/>
            <person name="Daniel R."/>
        </authorList>
    </citation>
    <scope>NUCLEOTIDE SEQUENCE [LARGE SCALE GENOMIC DNA]</scope>
    <source>
        <strain evidence="1 2">GSW-M26</strain>
    </source>
</reference>